<dbReference type="AlphaFoldDB" id="A0A812MI25"/>
<keyword evidence="1" id="KW-0812">Transmembrane</keyword>
<comment type="caution">
    <text evidence="2">The sequence shown here is derived from an EMBL/GenBank/DDBJ whole genome shotgun (WGS) entry which is preliminary data.</text>
</comment>
<keyword evidence="3" id="KW-1185">Reference proteome</keyword>
<feature type="transmembrane region" description="Helical" evidence="1">
    <location>
        <begin position="39"/>
        <end position="60"/>
    </location>
</feature>
<evidence type="ECO:0000313" key="3">
    <source>
        <dbReference type="Proteomes" id="UP000604046"/>
    </source>
</evidence>
<reference evidence="2" key="1">
    <citation type="submission" date="2021-02" db="EMBL/GenBank/DDBJ databases">
        <authorList>
            <person name="Dougan E. K."/>
            <person name="Rhodes N."/>
            <person name="Thang M."/>
            <person name="Chan C."/>
        </authorList>
    </citation>
    <scope>NUCLEOTIDE SEQUENCE</scope>
</reference>
<keyword evidence="1" id="KW-1133">Transmembrane helix</keyword>
<keyword evidence="1" id="KW-0472">Membrane</keyword>
<dbReference type="EMBL" id="CAJNDS010001646">
    <property type="protein sequence ID" value="CAE7269763.1"/>
    <property type="molecule type" value="Genomic_DNA"/>
</dbReference>
<feature type="transmembrane region" description="Helical" evidence="1">
    <location>
        <begin position="107"/>
        <end position="128"/>
    </location>
</feature>
<evidence type="ECO:0000256" key="1">
    <source>
        <dbReference type="SAM" id="Phobius"/>
    </source>
</evidence>
<organism evidence="2 3">
    <name type="scientific">Symbiodinium natans</name>
    <dbReference type="NCBI Taxonomy" id="878477"/>
    <lineage>
        <taxon>Eukaryota</taxon>
        <taxon>Sar</taxon>
        <taxon>Alveolata</taxon>
        <taxon>Dinophyceae</taxon>
        <taxon>Suessiales</taxon>
        <taxon>Symbiodiniaceae</taxon>
        <taxon>Symbiodinium</taxon>
    </lineage>
</organism>
<evidence type="ECO:0000313" key="2">
    <source>
        <dbReference type="EMBL" id="CAE7269763.1"/>
    </source>
</evidence>
<gene>
    <name evidence="2" type="ORF">SNAT2548_LOCUS14314</name>
</gene>
<dbReference type="Proteomes" id="UP000604046">
    <property type="component" value="Unassembled WGS sequence"/>
</dbReference>
<sequence>MLFAEKPKRYTSSHNCQLFLLQLLYQGYGVPLDEMPLAVGSVVACPLLLVMELTFLALFLALQTTDVAAVLVQHGFAQSIPVLSLLWDMVMILESMRVNMVYQSGRLTLLNAGLFILAVGLVTGLQVLNG</sequence>
<name>A0A812MI25_9DINO</name>
<proteinExistence type="predicted"/>
<protein>
    <submittedName>
        <fullName evidence="2">Uncharacterized protein</fullName>
    </submittedName>
</protein>
<accession>A0A812MI25</accession>